<dbReference type="EMBL" id="JAQQXS010000012">
    <property type="protein sequence ID" value="MDC8786292.1"/>
    <property type="molecule type" value="Genomic_DNA"/>
</dbReference>
<evidence type="ECO:0000313" key="2">
    <source>
        <dbReference type="Proteomes" id="UP001219862"/>
    </source>
</evidence>
<dbReference type="Gene3D" id="1.10.287.110">
    <property type="entry name" value="DnaJ domain"/>
    <property type="match status" value="1"/>
</dbReference>
<evidence type="ECO:0000313" key="1">
    <source>
        <dbReference type="EMBL" id="MDC8786292.1"/>
    </source>
</evidence>
<protein>
    <submittedName>
        <fullName evidence="1">J domain-containing protein</fullName>
    </submittedName>
</protein>
<accession>A0ABT5KWZ0</accession>
<proteinExistence type="predicted"/>
<reference evidence="1 2" key="1">
    <citation type="submission" date="2022-10" db="EMBL/GenBank/DDBJ databases">
        <title>paucibacter sp. hw8 Genome sequencing.</title>
        <authorList>
            <person name="Park S."/>
        </authorList>
    </citation>
    <scope>NUCLEOTIDE SEQUENCE [LARGE SCALE GENOMIC DNA]</scope>
    <source>
        <strain evidence="2">hw8</strain>
    </source>
</reference>
<comment type="caution">
    <text evidence="1">The sequence shown here is derived from an EMBL/GenBank/DDBJ whole genome shotgun (WGS) entry which is preliminary data.</text>
</comment>
<dbReference type="InterPro" id="IPR036869">
    <property type="entry name" value="J_dom_sf"/>
</dbReference>
<name>A0ABT5KWZ0_9BURK</name>
<sequence length="306" mass="34243">MTMPPRTTPANTALTRHGLERRRHQFKDLHQFMVQEEQAFNMLLAQLQAFVERYIELLGCHYQELDALESQLHTATRYLAEALSRHGIEAPMPLAPQATALPVLPQLPPCAPLPPEPVDAALGEVQLSPPSLKTLYRRAAMRLHPDFAADDTERQGREQAMMAVNAAYAQGERAPLEALLLAAGEPPQRVMGGNADALQAWLSRSEHLVQGRLRVVQAYRVALQAHPMHQLWVAITRAEQKGLDPLCVMASRLRSQIQERRRELYIGQRLQAESGLAQAFLHRRVQRMGAAPRVSPAAFETPRQPA</sequence>
<organism evidence="1 2">
    <name type="scientific">Roseateles koreensis</name>
    <dbReference type="NCBI Taxonomy" id="2987526"/>
    <lineage>
        <taxon>Bacteria</taxon>
        <taxon>Pseudomonadati</taxon>
        <taxon>Pseudomonadota</taxon>
        <taxon>Betaproteobacteria</taxon>
        <taxon>Burkholderiales</taxon>
        <taxon>Sphaerotilaceae</taxon>
        <taxon>Roseateles</taxon>
    </lineage>
</organism>
<dbReference type="SUPFAM" id="SSF46565">
    <property type="entry name" value="Chaperone J-domain"/>
    <property type="match status" value="1"/>
</dbReference>
<gene>
    <name evidence="1" type="ORF">PRZ01_13945</name>
</gene>
<dbReference type="InterPro" id="IPR001623">
    <property type="entry name" value="DnaJ_domain"/>
</dbReference>
<keyword evidence="2" id="KW-1185">Reference proteome</keyword>
<dbReference type="CDD" id="cd06257">
    <property type="entry name" value="DnaJ"/>
    <property type="match status" value="1"/>
</dbReference>
<dbReference type="RefSeq" id="WP_273597408.1">
    <property type="nucleotide sequence ID" value="NZ_JAQQXS010000012.1"/>
</dbReference>
<dbReference type="Proteomes" id="UP001219862">
    <property type="component" value="Unassembled WGS sequence"/>
</dbReference>